<name>A0ABN0TM87_9PSEU</name>
<dbReference type="SUPFAM" id="SSF53335">
    <property type="entry name" value="S-adenosyl-L-methionine-dependent methyltransferases"/>
    <property type="match status" value="1"/>
</dbReference>
<dbReference type="CDD" id="cd02440">
    <property type="entry name" value="AdoMet_MTases"/>
    <property type="match status" value="1"/>
</dbReference>
<dbReference type="Pfam" id="PF13649">
    <property type="entry name" value="Methyltransf_25"/>
    <property type="match status" value="1"/>
</dbReference>
<dbReference type="EMBL" id="BAAABU010000004">
    <property type="protein sequence ID" value="GAA0225275.1"/>
    <property type="molecule type" value="Genomic_DNA"/>
</dbReference>
<dbReference type="RefSeq" id="WP_343933848.1">
    <property type="nucleotide sequence ID" value="NZ_BAAABU010000004.1"/>
</dbReference>
<accession>A0ABN0TM87</accession>
<evidence type="ECO:0000313" key="2">
    <source>
        <dbReference type="EMBL" id="GAA0225275.1"/>
    </source>
</evidence>
<keyword evidence="3" id="KW-1185">Reference proteome</keyword>
<comment type="caution">
    <text evidence="2">The sequence shown here is derived from an EMBL/GenBank/DDBJ whole genome shotgun (WGS) entry which is preliminary data.</text>
</comment>
<organism evidence="2 3">
    <name type="scientific">Saccharothrix mutabilis subsp. mutabilis</name>
    <dbReference type="NCBI Taxonomy" id="66855"/>
    <lineage>
        <taxon>Bacteria</taxon>
        <taxon>Bacillati</taxon>
        <taxon>Actinomycetota</taxon>
        <taxon>Actinomycetes</taxon>
        <taxon>Pseudonocardiales</taxon>
        <taxon>Pseudonocardiaceae</taxon>
        <taxon>Saccharothrix</taxon>
    </lineage>
</organism>
<gene>
    <name evidence="2" type="ORF">GCM10010492_24330</name>
</gene>
<dbReference type="PANTHER" id="PTHR42912:SF95">
    <property type="entry name" value="METHYLTRANSFERASE TYPE 11 DOMAIN-CONTAINING PROTEIN"/>
    <property type="match status" value="1"/>
</dbReference>
<proteinExistence type="predicted"/>
<dbReference type="PANTHER" id="PTHR42912">
    <property type="entry name" value="METHYLTRANSFERASE"/>
    <property type="match status" value="1"/>
</dbReference>
<evidence type="ECO:0000259" key="1">
    <source>
        <dbReference type="Pfam" id="PF13649"/>
    </source>
</evidence>
<protein>
    <submittedName>
        <fullName evidence="2">Class I SAM-dependent methyltransferase</fullName>
    </submittedName>
</protein>
<evidence type="ECO:0000313" key="3">
    <source>
        <dbReference type="Proteomes" id="UP001500416"/>
    </source>
</evidence>
<dbReference type="Gene3D" id="3.40.50.150">
    <property type="entry name" value="Vaccinia Virus protein VP39"/>
    <property type="match status" value="1"/>
</dbReference>
<dbReference type="InterPro" id="IPR050508">
    <property type="entry name" value="Methyltransf_Superfamily"/>
</dbReference>
<sequence>MTFLETTRAAYDTVAESYHETLKDVLAENRPGSVLDRAMLGAFAELVTGRVADVGCGPGRITGHLAALGVDVFGVDLSPEMVAIARRTVPDVRFEVGSMTALDLPDGSLGGLVAWYSVIHVPPAGHPAVFAEFHRVLAPGGHLLLAFQVGDEAKRITEAYGHRGLDAMAYRLDVAKVVADLTGAGFTPHTTLVREALEEYEKTPQAYVLVRRRTDR</sequence>
<reference evidence="2 3" key="1">
    <citation type="journal article" date="2019" name="Int. J. Syst. Evol. Microbiol.">
        <title>The Global Catalogue of Microorganisms (GCM) 10K type strain sequencing project: providing services to taxonomists for standard genome sequencing and annotation.</title>
        <authorList>
            <consortium name="The Broad Institute Genomics Platform"/>
            <consortium name="The Broad Institute Genome Sequencing Center for Infectious Disease"/>
            <person name="Wu L."/>
            <person name="Ma J."/>
        </authorList>
    </citation>
    <scope>NUCLEOTIDE SEQUENCE [LARGE SCALE GENOMIC DNA]</scope>
    <source>
        <strain evidence="2 3">JCM 3380</strain>
    </source>
</reference>
<feature type="domain" description="Methyltransferase" evidence="1">
    <location>
        <begin position="51"/>
        <end position="141"/>
    </location>
</feature>
<dbReference type="InterPro" id="IPR041698">
    <property type="entry name" value="Methyltransf_25"/>
</dbReference>
<keyword evidence="2" id="KW-0808">Transferase</keyword>
<dbReference type="GO" id="GO:0032259">
    <property type="term" value="P:methylation"/>
    <property type="evidence" value="ECO:0007669"/>
    <property type="project" value="UniProtKB-KW"/>
</dbReference>
<dbReference type="InterPro" id="IPR029063">
    <property type="entry name" value="SAM-dependent_MTases_sf"/>
</dbReference>
<keyword evidence="2" id="KW-0489">Methyltransferase</keyword>
<dbReference type="GO" id="GO:0008168">
    <property type="term" value="F:methyltransferase activity"/>
    <property type="evidence" value="ECO:0007669"/>
    <property type="project" value="UniProtKB-KW"/>
</dbReference>
<dbReference type="Proteomes" id="UP001500416">
    <property type="component" value="Unassembled WGS sequence"/>
</dbReference>